<evidence type="ECO:0000313" key="2">
    <source>
        <dbReference type="Proteomes" id="UP001214131"/>
    </source>
</evidence>
<geneLocation type="plasmid" evidence="1 2">
    <name>unnamed3</name>
</geneLocation>
<organism evidence="1 2">
    <name type="scientific">Pediococcus pentosaceus</name>
    <dbReference type="NCBI Taxonomy" id="1255"/>
    <lineage>
        <taxon>Bacteria</taxon>
        <taxon>Bacillati</taxon>
        <taxon>Bacillota</taxon>
        <taxon>Bacilli</taxon>
        <taxon>Lactobacillales</taxon>
        <taxon>Lactobacillaceae</taxon>
        <taxon>Pediococcus</taxon>
    </lineage>
</organism>
<protein>
    <submittedName>
        <fullName evidence="1">Uncharacterized protein</fullName>
    </submittedName>
</protein>
<sequence length="91" mass="10707">MEVSTNEKGSFLEDYKAGDLFYQLSTGLYFILTEYENQWQLISLDGDDGETYRKSEELRRSVMDWVDVCLTSHIRYPKADYQLILHKKGVD</sequence>
<evidence type="ECO:0000313" key="1">
    <source>
        <dbReference type="EMBL" id="WEA58237.1"/>
    </source>
</evidence>
<name>A0ABD7X8V5_PEDPE</name>
<reference evidence="1 2" key="1">
    <citation type="submission" date="2023-02" db="EMBL/GenBank/DDBJ databases">
        <title>Comparative genomics and fermentation flavor characterization of five lactic acid bacteria reveal flavor biosynthesis metabolic pathways in fermented muskmelon puree.</title>
        <authorList>
            <person name="Yuan L."/>
            <person name="Li M."/>
            <person name="Xu X."/>
            <person name="Lao F."/>
            <person name="Wu J."/>
        </authorList>
    </citation>
    <scope>NUCLEOTIDE SEQUENCE [LARGE SCALE GENOMIC DNA]</scope>
    <source>
        <strain evidence="1 2">Ca-4</strain>
        <plasmid evidence="1 2">unnamed3</plasmid>
    </source>
</reference>
<dbReference type="RefSeq" id="WP_275000685.1">
    <property type="nucleotide sequence ID" value="NZ_CP118742.1"/>
</dbReference>
<accession>A0ABD7X8V5</accession>
<gene>
    <name evidence="1" type="ORF">PWB86_09520</name>
</gene>
<dbReference type="AlphaFoldDB" id="A0ABD7X8V5"/>
<keyword evidence="1" id="KW-0614">Plasmid</keyword>
<proteinExistence type="predicted"/>
<dbReference type="Proteomes" id="UP001214131">
    <property type="component" value="Plasmid unnamed3"/>
</dbReference>
<dbReference type="EMBL" id="CP118742">
    <property type="protein sequence ID" value="WEA58237.1"/>
    <property type="molecule type" value="Genomic_DNA"/>
</dbReference>